<accession>A0ABQ2SBD5</accession>
<dbReference type="EMBL" id="BMQN01000031">
    <property type="protein sequence ID" value="GGS10873.1"/>
    <property type="molecule type" value="Genomic_DNA"/>
</dbReference>
<proteinExistence type="predicted"/>
<protein>
    <submittedName>
        <fullName evidence="1">Uncharacterized protein</fullName>
    </submittedName>
</protein>
<evidence type="ECO:0000313" key="1">
    <source>
        <dbReference type="EMBL" id="GGS10873.1"/>
    </source>
</evidence>
<keyword evidence="2" id="KW-1185">Reference proteome</keyword>
<comment type="caution">
    <text evidence="1">The sequence shown here is derived from an EMBL/GenBank/DDBJ whole genome shotgun (WGS) entry which is preliminary data.</text>
</comment>
<dbReference type="Proteomes" id="UP000644548">
    <property type="component" value="Unassembled WGS sequence"/>
</dbReference>
<sequence>MEVRVRHLLHLIGREECEEAVLTLYSQIQKGEQSEAGAFEALRSLTRFDVHAVALHALLTGRRKVHDNGRIRAGGGSQAVSARY</sequence>
<reference evidence="2" key="1">
    <citation type="journal article" date="2019" name="Int. J. Syst. Evol. Microbiol.">
        <title>The Global Catalogue of Microorganisms (GCM) 10K type strain sequencing project: providing services to taxonomists for standard genome sequencing and annotation.</title>
        <authorList>
            <consortium name="The Broad Institute Genomics Platform"/>
            <consortium name="The Broad Institute Genome Sequencing Center for Infectious Disease"/>
            <person name="Wu L."/>
            <person name="Ma J."/>
        </authorList>
    </citation>
    <scope>NUCLEOTIDE SEQUENCE [LARGE SCALE GENOMIC DNA]</scope>
    <source>
        <strain evidence="2">JCM 31405</strain>
    </source>
</reference>
<organism evidence="1 2">
    <name type="scientific">Deinococcus sedimenti</name>
    <dbReference type="NCBI Taxonomy" id="1867090"/>
    <lineage>
        <taxon>Bacteria</taxon>
        <taxon>Thermotogati</taxon>
        <taxon>Deinococcota</taxon>
        <taxon>Deinococci</taxon>
        <taxon>Deinococcales</taxon>
        <taxon>Deinococcaceae</taxon>
        <taxon>Deinococcus</taxon>
    </lineage>
</organism>
<gene>
    <name evidence="1" type="ORF">GCM10008960_41120</name>
</gene>
<evidence type="ECO:0000313" key="2">
    <source>
        <dbReference type="Proteomes" id="UP000644548"/>
    </source>
</evidence>
<name>A0ABQ2SBD5_9DEIO</name>